<accession>A0A544YL00</accession>
<dbReference type="EMBL" id="VIRM01000045">
    <property type="protein sequence ID" value="TQS17451.1"/>
    <property type="molecule type" value="Genomic_DNA"/>
</dbReference>
<reference evidence="4 5" key="1">
    <citation type="submission" date="2019-07" db="EMBL/GenBank/DDBJ databases">
        <title>Microbispora hainanensis DSM 45428.</title>
        <authorList>
            <person name="Thawai C."/>
        </authorList>
    </citation>
    <scope>NUCLEOTIDE SEQUENCE [LARGE SCALE GENOMIC DNA]</scope>
    <source>
        <strain evidence="4 5">DSM 45428</strain>
    </source>
</reference>
<dbReference type="RefSeq" id="WP_142623395.1">
    <property type="nucleotide sequence ID" value="NZ_VIRM01000045.1"/>
</dbReference>
<evidence type="ECO:0000313" key="4">
    <source>
        <dbReference type="EMBL" id="TQS17451.1"/>
    </source>
</evidence>
<proteinExistence type="inferred from homology"/>
<dbReference type="Pfam" id="PF13561">
    <property type="entry name" value="adh_short_C2"/>
    <property type="match status" value="1"/>
</dbReference>
<name>A0A544YL00_9ACTN</name>
<dbReference type="PANTHER" id="PTHR43477">
    <property type="entry name" value="DIHYDROANTICAPSIN 7-DEHYDROGENASE"/>
    <property type="match status" value="1"/>
</dbReference>
<keyword evidence="2" id="KW-0560">Oxidoreductase</keyword>
<dbReference type="PRINTS" id="PR00081">
    <property type="entry name" value="GDHRDH"/>
</dbReference>
<dbReference type="GO" id="GO:0016491">
    <property type="term" value="F:oxidoreductase activity"/>
    <property type="evidence" value="ECO:0007669"/>
    <property type="project" value="UniProtKB-KW"/>
</dbReference>
<organism evidence="4 5">
    <name type="scientific">Microbispora hainanensis</name>
    <dbReference type="NCBI Taxonomy" id="568844"/>
    <lineage>
        <taxon>Bacteria</taxon>
        <taxon>Bacillati</taxon>
        <taxon>Actinomycetota</taxon>
        <taxon>Actinomycetes</taxon>
        <taxon>Streptosporangiales</taxon>
        <taxon>Streptosporangiaceae</taxon>
        <taxon>Microbispora</taxon>
    </lineage>
</organism>
<dbReference type="Proteomes" id="UP000316541">
    <property type="component" value="Unassembled WGS sequence"/>
</dbReference>
<evidence type="ECO:0000256" key="1">
    <source>
        <dbReference type="ARBA" id="ARBA00006484"/>
    </source>
</evidence>
<dbReference type="Gene3D" id="3.40.50.720">
    <property type="entry name" value="NAD(P)-binding Rossmann-like Domain"/>
    <property type="match status" value="1"/>
</dbReference>
<comment type="similarity">
    <text evidence="1">Belongs to the short-chain dehydrogenases/reductases (SDR) family.</text>
</comment>
<comment type="caution">
    <text evidence="4">The sequence shown here is derived from an EMBL/GenBank/DDBJ whole genome shotgun (WGS) entry which is preliminary data.</text>
</comment>
<dbReference type="InterPro" id="IPR036291">
    <property type="entry name" value="NAD(P)-bd_dom_sf"/>
</dbReference>
<evidence type="ECO:0000313" key="5">
    <source>
        <dbReference type="Proteomes" id="UP000316541"/>
    </source>
</evidence>
<sequence length="260" mass="27568">MDLHLTGRTAVVTGASRGIGAAIAEVLAEERCDLHLAARSGSILEEMAERLRSAHHITVNTHVVDLRNPKDLAELAASTADADILVNNAGDIRGGTIDTVDEETWRHGWDLKVYGYVNLTRLLYARMKRRGKGVIVNIIGNAGDRVDSRYLAGSTGNAALMAFSRALGGNSLADGIRVVGVNPGPVATERMVTHLKNAALSSLSDQSRYAELTAHYPLGRPAEPREIADLVAFLASDRSGYTSGAVFTVDGGASSSASLY</sequence>
<dbReference type="AlphaFoldDB" id="A0A544YL00"/>
<dbReference type="InterPro" id="IPR051122">
    <property type="entry name" value="SDR_DHRS6-like"/>
</dbReference>
<gene>
    <name evidence="4" type="ORF">FLX08_28955</name>
</gene>
<dbReference type="SUPFAM" id="SSF51735">
    <property type="entry name" value="NAD(P)-binding Rossmann-fold domains"/>
    <property type="match status" value="1"/>
</dbReference>
<protein>
    <submittedName>
        <fullName evidence="4">SDR family oxidoreductase</fullName>
    </submittedName>
</protein>
<dbReference type="PANTHER" id="PTHR43477:SF4">
    <property type="entry name" value="DEHYDROGENASE_REDUCTASE SDR FAMILY MEMBER 6"/>
    <property type="match status" value="1"/>
</dbReference>
<dbReference type="NCBIfam" id="NF004779">
    <property type="entry name" value="PRK06125.1"/>
    <property type="match status" value="1"/>
</dbReference>
<keyword evidence="3" id="KW-0520">NAD</keyword>
<dbReference type="InterPro" id="IPR002347">
    <property type="entry name" value="SDR_fam"/>
</dbReference>
<evidence type="ECO:0000256" key="3">
    <source>
        <dbReference type="ARBA" id="ARBA00023027"/>
    </source>
</evidence>
<evidence type="ECO:0000256" key="2">
    <source>
        <dbReference type="ARBA" id="ARBA00023002"/>
    </source>
</evidence>